<evidence type="ECO:0000256" key="7">
    <source>
        <dbReference type="ARBA" id="ARBA00023136"/>
    </source>
</evidence>
<feature type="transmembrane region" description="Helical" evidence="8">
    <location>
        <begin position="281"/>
        <end position="308"/>
    </location>
</feature>
<keyword evidence="11" id="KW-1185">Reference proteome</keyword>
<dbReference type="InterPro" id="IPR004638">
    <property type="entry name" value="EmrB-like"/>
</dbReference>
<feature type="transmembrane region" description="Helical" evidence="8">
    <location>
        <begin position="176"/>
        <end position="200"/>
    </location>
</feature>
<evidence type="ECO:0000256" key="1">
    <source>
        <dbReference type="ARBA" id="ARBA00004651"/>
    </source>
</evidence>
<feature type="transmembrane region" description="Helical" evidence="8">
    <location>
        <begin position="320"/>
        <end position="339"/>
    </location>
</feature>
<keyword evidence="7 8" id="KW-0472">Membrane</keyword>
<feature type="transmembrane region" description="Helical" evidence="8">
    <location>
        <begin position="346"/>
        <end position="367"/>
    </location>
</feature>
<gene>
    <name evidence="10" type="ORF">FHR19_000608</name>
</gene>
<dbReference type="Gene3D" id="1.20.1250.20">
    <property type="entry name" value="MFS general substrate transporter like domains"/>
    <property type="match status" value="1"/>
</dbReference>
<dbReference type="CDD" id="cd17503">
    <property type="entry name" value="MFS_LmrB_MDR_like"/>
    <property type="match status" value="1"/>
</dbReference>
<keyword evidence="5 8" id="KW-0812">Transmembrane</keyword>
<feature type="transmembrane region" description="Helical" evidence="8">
    <location>
        <begin position="115"/>
        <end position="139"/>
    </location>
</feature>
<evidence type="ECO:0000256" key="5">
    <source>
        <dbReference type="ARBA" id="ARBA00022692"/>
    </source>
</evidence>
<dbReference type="InterPro" id="IPR036259">
    <property type="entry name" value="MFS_trans_sf"/>
</dbReference>
<name>A0A7W9AMW5_9SPHN</name>
<comment type="similarity">
    <text evidence="2">Belongs to the major facilitator superfamily. EmrB family.</text>
</comment>
<evidence type="ECO:0000313" key="10">
    <source>
        <dbReference type="EMBL" id="MBB5697283.1"/>
    </source>
</evidence>
<organism evidence="10 11">
    <name type="scientific">Sphingomonas yantingensis</name>
    <dbReference type="NCBI Taxonomy" id="1241761"/>
    <lineage>
        <taxon>Bacteria</taxon>
        <taxon>Pseudomonadati</taxon>
        <taxon>Pseudomonadota</taxon>
        <taxon>Alphaproteobacteria</taxon>
        <taxon>Sphingomonadales</taxon>
        <taxon>Sphingomonadaceae</taxon>
        <taxon>Sphingomonas</taxon>
    </lineage>
</organism>
<dbReference type="InterPro" id="IPR011701">
    <property type="entry name" value="MFS"/>
</dbReference>
<dbReference type="EMBL" id="JACIJJ010000001">
    <property type="protein sequence ID" value="MBB5697283.1"/>
    <property type="molecule type" value="Genomic_DNA"/>
</dbReference>
<dbReference type="GO" id="GO:0005886">
    <property type="term" value="C:plasma membrane"/>
    <property type="evidence" value="ECO:0007669"/>
    <property type="project" value="UniProtKB-SubCell"/>
</dbReference>
<feature type="domain" description="Major facilitator superfamily (MFS) profile" evidence="9">
    <location>
        <begin position="24"/>
        <end position="519"/>
    </location>
</feature>
<dbReference type="Pfam" id="PF07690">
    <property type="entry name" value="MFS_1"/>
    <property type="match status" value="1"/>
</dbReference>
<feature type="transmembrane region" description="Helical" evidence="8">
    <location>
        <begin position="212"/>
        <end position="232"/>
    </location>
</feature>
<feature type="transmembrane region" description="Helical" evidence="8">
    <location>
        <begin position="61"/>
        <end position="83"/>
    </location>
</feature>
<sequence length="526" mass="55764">MARPETPPAAVAAPDMAGPRAWAGFTFMCIGMFMAILDIQIVATSLPTIQAALKIAPDRMVWIQTAYLTAEIVAIPLTGYLTGLLGMRRLFVGAVTLFTLASLGCAMSGGFESLIAWRVVQGFSGGVLIPIVFSAVFLLFPERVQGTATTIAGVAAVLAPTIGPIVGGYVTQAYSWHWLFLVNIVPGVVSAIAAAILLRGNAATERAGVRRPIDLPALVLLATALVALQIGLKDAPGFGWGSPRVAGLLVLSLVAAAGFVWRTWGARAPLVELRCLADRNFAIGCVFSFVLGFGLFGSTYLMPFFLGLVREHGALRIGEIMLATGITQLVAAPVAVWAERRFDSRWLTAFGFALFGFGLLLSTRQTAATDFDEMMVPQMVRGAAIMFCLLPPTRMALGRLPAHLVADGSGLFNLMRNLGGAVGLALVDTVIFSRAATEGRTIAAKLQAGDVGTAVGIGIPRDAFLEQRGQPVDEFTTEMVRPLVEKAALVPAINAAWLLCGVLTLVVLVAVLWVRRVDRDRPAGLH</sequence>
<dbReference type="SUPFAM" id="SSF103473">
    <property type="entry name" value="MFS general substrate transporter"/>
    <property type="match status" value="1"/>
</dbReference>
<proteinExistence type="inferred from homology"/>
<evidence type="ECO:0000259" key="9">
    <source>
        <dbReference type="PROSITE" id="PS50850"/>
    </source>
</evidence>
<comment type="caution">
    <text evidence="10">The sequence shown here is derived from an EMBL/GenBank/DDBJ whole genome shotgun (WGS) entry which is preliminary data.</text>
</comment>
<dbReference type="GO" id="GO:0022857">
    <property type="term" value="F:transmembrane transporter activity"/>
    <property type="evidence" value="ECO:0007669"/>
    <property type="project" value="InterPro"/>
</dbReference>
<dbReference type="RefSeq" id="WP_221228344.1">
    <property type="nucleotide sequence ID" value="NZ_JACIJJ010000001.1"/>
</dbReference>
<keyword evidence="3" id="KW-0813">Transport</keyword>
<comment type="subcellular location">
    <subcellularLocation>
        <location evidence="1">Cell membrane</location>
        <topology evidence="1">Multi-pass membrane protein</topology>
    </subcellularLocation>
</comment>
<evidence type="ECO:0000256" key="6">
    <source>
        <dbReference type="ARBA" id="ARBA00022989"/>
    </source>
</evidence>
<dbReference type="PANTHER" id="PTHR42718:SF9">
    <property type="entry name" value="MAJOR FACILITATOR SUPERFAMILY MULTIDRUG TRANSPORTER MFSC"/>
    <property type="match status" value="1"/>
</dbReference>
<feature type="transmembrane region" description="Helical" evidence="8">
    <location>
        <begin position="21"/>
        <end position="41"/>
    </location>
</feature>
<evidence type="ECO:0000256" key="4">
    <source>
        <dbReference type="ARBA" id="ARBA00022475"/>
    </source>
</evidence>
<feature type="transmembrane region" description="Helical" evidence="8">
    <location>
        <begin position="151"/>
        <end position="170"/>
    </location>
</feature>
<dbReference type="Proteomes" id="UP000557739">
    <property type="component" value="Unassembled WGS sequence"/>
</dbReference>
<accession>A0A7W9AMW5</accession>
<dbReference type="InterPro" id="IPR020846">
    <property type="entry name" value="MFS_dom"/>
</dbReference>
<dbReference type="Gene3D" id="1.20.1720.10">
    <property type="entry name" value="Multidrug resistance protein D"/>
    <property type="match status" value="1"/>
</dbReference>
<evidence type="ECO:0000313" key="11">
    <source>
        <dbReference type="Proteomes" id="UP000557739"/>
    </source>
</evidence>
<feature type="transmembrane region" description="Helical" evidence="8">
    <location>
        <begin position="244"/>
        <end position="261"/>
    </location>
</feature>
<dbReference type="AlphaFoldDB" id="A0A7W9AMW5"/>
<reference evidence="10 11" key="1">
    <citation type="submission" date="2020-08" db="EMBL/GenBank/DDBJ databases">
        <title>Genomic Encyclopedia of Type Strains, Phase IV (KMG-IV): sequencing the most valuable type-strain genomes for metagenomic binning, comparative biology and taxonomic classification.</title>
        <authorList>
            <person name="Goeker M."/>
        </authorList>
    </citation>
    <scope>NUCLEOTIDE SEQUENCE [LARGE SCALE GENOMIC DNA]</scope>
    <source>
        <strain evidence="10 11">DSM 27244</strain>
    </source>
</reference>
<feature type="transmembrane region" description="Helical" evidence="8">
    <location>
        <begin position="90"/>
        <end position="109"/>
    </location>
</feature>
<dbReference type="PANTHER" id="PTHR42718">
    <property type="entry name" value="MAJOR FACILITATOR SUPERFAMILY MULTIDRUG TRANSPORTER MFSC"/>
    <property type="match status" value="1"/>
</dbReference>
<protein>
    <submittedName>
        <fullName evidence="10">DHA2 family multidrug resistance protein</fullName>
    </submittedName>
</protein>
<keyword evidence="4" id="KW-1003">Cell membrane</keyword>
<feature type="transmembrane region" description="Helical" evidence="8">
    <location>
        <begin position="488"/>
        <end position="514"/>
    </location>
</feature>
<evidence type="ECO:0000256" key="8">
    <source>
        <dbReference type="SAM" id="Phobius"/>
    </source>
</evidence>
<evidence type="ECO:0000256" key="3">
    <source>
        <dbReference type="ARBA" id="ARBA00022448"/>
    </source>
</evidence>
<evidence type="ECO:0000256" key="2">
    <source>
        <dbReference type="ARBA" id="ARBA00008537"/>
    </source>
</evidence>
<dbReference type="NCBIfam" id="TIGR00711">
    <property type="entry name" value="efflux_EmrB"/>
    <property type="match status" value="1"/>
</dbReference>
<dbReference type="PROSITE" id="PS50850">
    <property type="entry name" value="MFS"/>
    <property type="match status" value="1"/>
</dbReference>
<keyword evidence="6 8" id="KW-1133">Transmembrane helix</keyword>